<evidence type="ECO:0000313" key="2">
    <source>
        <dbReference type="Proteomes" id="UP000292082"/>
    </source>
</evidence>
<gene>
    <name evidence="1" type="ORF">BD310DRAFT_935306</name>
</gene>
<keyword evidence="2" id="KW-1185">Reference proteome</keyword>
<evidence type="ECO:0000313" key="1">
    <source>
        <dbReference type="EMBL" id="TBU54691.1"/>
    </source>
</evidence>
<name>A0A4Q9NV51_9APHY</name>
<sequence>MSSKKGFSKGRRHAYRIDRRRACTLWTDAAQARNGMNGYGSACAARGGNIAKGPHNAVLWRGTKTKVSIRATSQRCVEAWWWREPEGVSRVVKTSWAMLEIGSYESSNDAWIRSRYVSDSTMTRHQRLVNLAYGVGGIHVSYLAGASGVTSNKDREIVCENCGRQ</sequence>
<dbReference type="AlphaFoldDB" id="A0A4Q9NV51"/>
<proteinExistence type="predicted"/>
<accession>A0A4Q9NV51</accession>
<protein>
    <submittedName>
        <fullName evidence="1">Uncharacterized protein</fullName>
    </submittedName>
</protein>
<organism evidence="1 2">
    <name type="scientific">Dichomitus squalens</name>
    <dbReference type="NCBI Taxonomy" id="114155"/>
    <lineage>
        <taxon>Eukaryota</taxon>
        <taxon>Fungi</taxon>
        <taxon>Dikarya</taxon>
        <taxon>Basidiomycota</taxon>
        <taxon>Agaricomycotina</taxon>
        <taxon>Agaricomycetes</taxon>
        <taxon>Polyporales</taxon>
        <taxon>Polyporaceae</taxon>
        <taxon>Dichomitus</taxon>
    </lineage>
</organism>
<reference evidence="1 2" key="1">
    <citation type="submission" date="2019-01" db="EMBL/GenBank/DDBJ databases">
        <title>Draft genome sequences of three monokaryotic isolates of the white-rot basidiomycete fungus Dichomitus squalens.</title>
        <authorList>
            <consortium name="DOE Joint Genome Institute"/>
            <person name="Lopez S.C."/>
            <person name="Andreopoulos B."/>
            <person name="Pangilinan J."/>
            <person name="Lipzen A."/>
            <person name="Riley R."/>
            <person name="Ahrendt S."/>
            <person name="Ng V."/>
            <person name="Barry K."/>
            <person name="Daum C."/>
            <person name="Grigoriev I.V."/>
            <person name="Hilden K.S."/>
            <person name="Makela M.R."/>
            <person name="de Vries R.P."/>
        </authorList>
    </citation>
    <scope>NUCLEOTIDE SEQUENCE [LARGE SCALE GENOMIC DNA]</scope>
    <source>
        <strain evidence="1 2">CBS 464.89</strain>
    </source>
</reference>
<dbReference type="EMBL" id="ML145183">
    <property type="protein sequence ID" value="TBU54691.1"/>
    <property type="molecule type" value="Genomic_DNA"/>
</dbReference>
<dbReference type="Proteomes" id="UP000292082">
    <property type="component" value="Unassembled WGS sequence"/>
</dbReference>